<feature type="non-terminal residue" evidence="2">
    <location>
        <position position="171"/>
    </location>
</feature>
<organism evidence="2">
    <name type="scientific">hydrothermal vent metagenome</name>
    <dbReference type="NCBI Taxonomy" id="652676"/>
    <lineage>
        <taxon>unclassified sequences</taxon>
        <taxon>metagenomes</taxon>
        <taxon>ecological metagenomes</taxon>
    </lineage>
</organism>
<proteinExistence type="predicted"/>
<feature type="region of interest" description="Disordered" evidence="1">
    <location>
        <begin position="23"/>
        <end position="171"/>
    </location>
</feature>
<reference evidence="2" key="1">
    <citation type="submission" date="2018-06" db="EMBL/GenBank/DDBJ databases">
        <authorList>
            <person name="Zhirakovskaya E."/>
        </authorList>
    </citation>
    <scope>NUCLEOTIDE SEQUENCE</scope>
</reference>
<gene>
    <name evidence="2" type="ORF">MNBD_ALPHA12-1002</name>
</gene>
<evidence type="ECO:0000313" key="2">
    <source>
        <dbReference type="EMBL" id="VAW15466.1"/>
    </source>
</evidence>
<evidence type="ECO:0000256" key="1">
    <source>
        <dbReference type="SAM" id="MobiDB-lite"/>
    </source>
</evidence>
<protein>
    <recommendedName>
        <fullName evidence="3">DUF2497 domain-containing protein</fullName>
    </recommendedName>
</protein>
<accession>A0A3B0U7S0</accession>
<feature type="compositionally biased region" description="Low complexity" evidence="1">
    <location>
        <begin position="32"/>
        <end position="52"/>
    </location>
</feature>
<dbReference type="AlphaFoldDB" id="A0A3B0U7S0"/>
<sequence>MNNPAAKEPSMDEILSSIRQIIADEDAPAKPAPAQQAVPAQDDVADFAPAPVSENDADAAMLAAVPEQEPEEQEPEPLALSPEQMIGEPESKEDDLGGISFNPEAQDPALAAQAPKPARQKTMAEQEMMAEQETMPEQEPVAEPAPEPAPEPEEEEISLVVADDVAFDEAA</sequence>
<dbReference type="EMBL" id="UOEO01000033">
    <property type="protein sequence ID" value="VAW15466.1"/>
    <property type="molecule type" value="Genomic_DNA"/>
</dbReference>
<name>A0A3B0U7S0_9ZZZZ</name>
<evidence type="ECO:0008006" key="3">
    <source>
        <dbReference type="Google" id="ProtNLM"/>
    </source>
</evidence>